<organism evidence="2 3">
    <name type="scientific">Linnemannia gamsii</name>
    <dbReference type="NCBI Taxonomy" id="64522"/>
    <lineage>
        <taxon>Eukaryota</taxon>
        <taxon>Fungi</taxon>
        <taxon>Fungi incertae sedis</taxon>
        <taxon>Mucoromycota</taxon>
        <taxon>Mortierellomycotina</taxon>
        <taxon>Mortierellomycetes</taxon>
        <taxon>Mortierellales</taxon>
        <taxon>Mortierellaceae</taxon>
        <taxon>Linnemannia</taxon>
    </lineage>
</organism>
<accession>A0A9P6RMD0</accession>
<evidence type="ECO:0000259" key="1">
    <source>
        <dbReference type="Pfam" id="PF06536"/>
    </source>
</evidence>
<dbReference type="Pfam" id="PF06536">
    <property type="entry name" value="Av_adeno_fibre"/>
    <property type="match status" value="1"/>
</dbReference>
<evidence type="ECO:0000313" key="2">
    <source>
        <dbReference type="EMBL" id="KAG0320964.1"/>
    </source>
</evidence>
<keyword evidence="3" id="KW-1185">Reference proteome</keyword>
<evidence type="ECO:0000313" key="3">
    <source>
        <dbReference type="Proteomes" id="UP000823405"/>
    </source>
</evidence>
<dbReference type="AlphaFoldDB" id="A0A9P6RMD0"/>
<proteinExistence type="predicted"/>
<feature type="non-terminal residue" evidence="2">
    <location>
        <position position="283"/>
    </location>
</feature>
<dbReference type="Proteomes" id="UP000823405">
    <property type="component" value="Unassembled WGS sequence"/>
</dbReference>
<gene>
    <name evidence="2" type="ORF">BGZ97_012471</name>
</gene>
<reference evidence="2" key="1">
    <citation type="journal article" date="2020" name="Fungal Divers.">
        <title>Resolving the Mortierellaceae phylogeny through synthesis of multi-gene phylogenetics and phylogenomics.</title>
        <authorList>
            <person name="Vandepol N."/>
            <person name="Liber J."/>
            <person name="Desiro A."/>
            <person name="Na H."/>
            <person name="Kennedy M."/>
            <person name="Barry K."/>
            <person name="Grigoriev I.V."/>
            <person name="Miller A.N."/>
            <person name="O'Donnell K."/>
            <person name="Stajich J.E."/>
            <person name="Bonito G."/>
        </authorList>
    </citation>
    <scope>NUCLEOTIDE SEQUENCE</scope>
    <source>
        <strain evidence="2">NVP60</strain>
    </source>
</reference>
<dbReference type="EMBL" id="JAAAIN010000082">
    <property type="protein sequence ID" value="KAG0320964.1"/>
    <property type="molecule type" value="Genomic_DNA"/>
</dbReference>
<sequence>MGTTSKSKLKEAFNALCVPNQGDFELLINFCDEGNQILSASQAGLIIKDNRLAVNPNQDIGLGFSYNALVLKLKTALCADSAVRVLLSPQSGLSFKQQGMAINNGDGLELLSNVLQLKLTQKSGLVSDTHGLRVALDGAVLKEVDFSDLIDLADDSRIKLGLTSDFPEPLPGLENTSKQLALKVGDGLEINPQNNQVQVKIKPNAGIEATADGLVLKTDPNGGLNLDQAGLLINYGDGLKLDGYAGESKLSIDANTGLIVNASGIQVNLAADSGLELGDHGLK</sequence>
<feature type="domain" description="Avian adenovirus fibre N-terminal" evidence="1">
    <location>
        <begin position="173"/>
        <end position="220"/>
    </location>
</feature>
<dbReference type="Gene3D" id="6.20.10.20">
    <property type="match status" value="1"/>
</dbReference>
<dbReference type="Gene3D" id="2.10.25.20">
    <property type="entry name" value="reovirus attachment protein sigma1, domain 1"/>
    <property type="match status" value="1"/>
</dbReference>
<dbReference type="GO" id="GO:0019062">
    <property type="term" value="P:virion attachment to host cell"/>
    <property type="evidence" value="ECO:0007669"/>
    <property type="project" value="InterPro"/>
</dbReference>
<comment type="caution">
    <text evidence="2">The sequence shown here is derived from an EMBL/GenBank/DDBJ whole genome shotgun (WGS) entry which is preliminary data.</text>
</comment>
<dbReference type="InterPro" id="IPR010537">
    <property type="entry name" value="Avian_adenovirus_fibre_N"/>
</dbReference>
<name>A0A9P6RMD0_9FUNG</name>
<protein>
    <recommendedName>
        <fullName evidence="1">Avian adenovirus fibre N-terminal domain-containing protein</fullName>
    </recommendedName>
</protein>